<dbReference type="InterPro" id="IPR008949">
    <property type="entry name" value="Isoprenoid_synthase_dom_sf"/>
</dbReference>
<dbReference type="PROSITE" id="PS00444">
    <property type="entry name" value="POLYPRENYL_SYNTHASE_2"/>
    <property type="match status" value="1"/>
</dbReference>
<evidence type="ECO:0000256" key="6">
    <source>
        <dbReference type="ARBA" id="ARBA00022723"/>
    </source>
</evidence>
<dbReference type="GO" id="GO:0046872">
    <property type="term" value="F:metal ion binding"/>
    <property type="evidence" value="ECO:0007669"/>
    <property type="project" value="UniProtKB-KW"/>
</dbReference>
<dbReference type="GO" id="GO:0005737">
    <property type="term" value="C:cytoplasm"/>
    <property type="evidence" value="ECO:0007669"/>
    <property type="project" value="UniProtKB-ARBA"/>
</dbReference>
<evidence type="ECO:0000256" key="1">
    <source>
        <dbReference type="ARBA" id="ARBA00001946"/>
    </source>
</evidence>
<evidence type="ECO:0000256" key="9">
    <source>
        <dbReference type="ARBA" id="ARBA00032380"/>
    </source>
</evidence>
<dbReference type="EC" id="2.5.1.10" evidence="3"/>
<evidence type="ECO:0000256" key="11">
    <source>
        <dbReference type="ARBA" id="ARBA00049399"/>
    </source>
</evidence>
<dbReference type="AlphaFoldDB" id="A0A7X6S2S5"/>
<keyword evidence="5 12" id="KW-0808">Transferase</keyword>
<dbReference type="GO" id="GO:0016114">
    <property type="term" value="P:terpenoid biosynthetic process"/>
    <property type="evidence" value="ECO:0007669"/>
    <property type="project" value="UniProtKB-ARBA"/>
</dbReference>
<keyword evidence="8" id="KW-0414">Isoprene biosynthesis</keyword>
<evidence type="ECO:0000256" key="7">
    <source>
        <dbReference type="ARBA" id="ARBA00022842"/>
    </source>
</evidence>
<evidence type="ECO:0000313" key="13">
    <source>
        <dbReference type="EMBL" id="NKZ24320.1"/>
    </source>
</evidence>
<dbReference type="PANTHER" id="PTHR43281:SF1">
    <property type="entry name" value="FARNESYL DIPHOSPHATE SYNTHASE"/>
    <property type="match status" value="1"/>
</dbReference>
<keyword evidence="7" id="KW-0460">Magnesium</keyword>
<name>A0A7X6S2S5_9LACO</name>
<dbReference type="RefSeq" id="WP_168722114.1">
    <property type="nucleotide sequence ID" value="NZ_JAAXPN010000005.1"/>
</dbReference>
<dbReference type="Proteomes" id="UP000549765">
    <property type="component" value="Unassembled WGS sequence"/>
</dbReference>
<dbReference type="InterPro" id="IPR000092">
    <property type="entry name" value="Polyprenyl_synt"/>
</dbReference>
<proteinExistence type="inferred from homology"/>
<dbReference type="EMBL" id="JAAXPN010000005">
    <property type="protein sequence ID" value="NKZ24320.1"/>
    <property type="molecule type" value="Genomic_DNA"/>
</dbReference>
<dbReference type="FunFam" id="1.10.600.10:FF:000001">
    <property type="entry name" value="Geranylgeranyl diphosphate synthase"/>
    <property type="match status" value="1"/>
</dbReference>
<keyword evidence="14" id="KW-1185">Reference proteome</keyword>
<comment type="similarity">
    <text evidence="2 12">Belongs to the FPP/GGPP synthase family.</text>
</comment>
<dbReference type="InterPro" id="IPR053378">
    <property type="entry name" value="Prenyl_diphosphate_synthase"/>
</dbReference>
<organism evidence="13 14">
    <name type="scientific">Periweissella fabalis</name>
    <dbReference type="NCBI Taxonomy" id="1070421"/>
    <lineage>
        <taxon>Bacteria</taxon>
        <taxon>Bacillati</taxon>
        <taxon>Bacillota</taxon>
        <taxon>Bacilli</taxon>
        <taxon>Lactobacillales</taxon>
        <taxon>Lactobacillaceae</taxon>
        <taxon>Periweissella</taxon>
    </lineage>
</organism>
<comment type="catalytic activity">
    <reaction evidence="11">
        <text>isopentenyl diphosphate + (2E)-geranyl diphosphate = (2E,6E)-farnesyl diphosphate + diphosphate</text>
        <dbReference type="Rhea" id="RHEA:19361"/>
        <dbReference type="ChEBI" id="CHEBI:33019"/>
        <dbReference type="ChEBI" id="CHEBI:58057"/>
        <dbReference type="ChEBI" id="CHEBI:128769"/>
        <dbReference type="ChEBI" id="CHEBI:175763"/>
        <dbReference type="EC" id="2.5.1.10"/>
    </reaction>
</comment>
<dbReference type="SFLD" id="SFLDG01017">
    <property type="entry name" value="Polyprenyl_Transferase_Like"/>
    <property type="match status" value="1"/>
</dbReference>
<dbReference type="CDD" id="cd00685">
    <property type="entry name" value="Trans_IPPS_HT"/>
    <property type="match status" value="1"/>
</dbReference>
<evidence type="ECO:0000256" key="12">
    <source>
        <dbReference type="RuleBase" id="RU004466"/>
    </source>
</evidence>
<dbReference type="GO" id="GO:0004337">
    <property type="term" value="F:(2E,6E)-farnesyl diphosphate synthase activity"/>
    <property type="evidence" value="ECO:0007669"/>
    <property type="project" value="UniProtKB-EC"/>
</dbReference>
<dbReference type="PROSITE" id="PS00723">
    <property type="entry name" value="POLYPRENYL_SYNTHASE_1"/>
    <property type="match status" value="1"/>
</dbReference>
<dbReference type="SUPFAM" id="SSF48576">
    <property type="entry name" value="Terpenoid synthases"/>
    <property type="match status" value="1"/>
</dbReference>
<evidence type="ECO:0000256" key="2">
    <source>
        <dbReference type="ARBA" id="ARBA00006706"/>
    </source>
</evidence>
<sequence>MQKYQNFYEEYVPKIEYTMDQALLKLAAPTCLLEAMRYSVNAGGKRLRPIMTLAIYQAFGGEINEDIIQIACAVELIHTYSLIHDDLPAMDNDDFRRGKLTNHKKFGEAQAILAGDGLLTLAFSWIAESKIDDTSKIKLMTSLAHNAGPIGMVGGQVSDMLGNELNYSHEQLVAVHNLKTGALISYAALAGGILAQVSEDIEQELKMFGLNYGLAFQIEDDILDVNDSVDVEKNTYPHLLGMVGAQKELATIINQTQQSLTTIASMQSFDYELVAGLLSYFERKND</sequence>
<comment type="caution">
    <text evidence="13">The sequence shown here is derived from an EMBL/GenBank/DDBJ whole genome shotgun (WGS) entry which is preliminary data.</text>
</comment>
<dbReference type="Pfam" id="PF00348">
    <property type="entry name" value="polyprenyl_synt"/>
    <property type="match status" value="1"/>
</dbReference>
<dbReference type="SFLD" id="SFLDS00005">
    <property type="entry name" value="Isoprenoid_Synthase_Type_I"/>
    <property type="match status" value="1"/>
</dbReference>
<evidence type="ECO:0000256" key="3">
    <source>
        <dbReference type="ARBA" id="ARBA00012439"/>
    </source>
</evidence>
<evidence type="ECO:0000256" key="8">
    <source>
        <dbReference type="ARBA" id="ARBA00023229"/>
    </source>
</evidence>
<reference evidence="13 14" key="1">
    <citation type="submission" date="2020-04" db="EMBL/GenBank/DDBJ databases">
        <title>MicrobeNet Type strains.</title>
        <authorList>
            <person name="Nicholson A.C."/>
        </authorList>
    </citation>
    <scope>NUCLEOTIDE SEQUENCE [LARGE SCALE GENOMIC DNA]</scope>
    <source>
        <strain evidence="13 14">CCUG 61472</strain>
    </source>
</reference>
<dbReference type="Gene3D" id="1.10.600.10">
    <property type="entry name" value="Farnesyl Diphosphate Synthase"/>
    <property type="match status" value="1"/>
</dbReference>
<dbReference type="PANTHER" id="PTHR43281">
    <property type="entry name" value="FARNESYL DIPHOSPHATE SYNTHASE"/>
    <property type="match status" value="1"/>
</dbReference>
<evidence type="ECO:0000313" key="14">
    <source>
        <dbReference type="Proteomes" id="UP000549765"/>
    </source>
</evidence>
<keyword evidence="6" id="KW-0479">Metal-binding</keyword>
<gene>
    <name evidence="13" type="ORF">HF964_05830</name>
</gene>
<evidence type="ECO:0000256" key="4">
    <source>
        <dbReference type="ARBA" id="ARBA00015100"/>
    </source>
</evidence>
<comment type="cofactor">
    <cofactor evidence="1">
        <name>Mg(2+)</name>
        <dbReference type="ChEBI" id="CHEBI:18420"/>
    </cofactor>
</comment>
<dbReference type="InterPro" id="IPR033749">
    <property type="entry name" value="Polyprenyl_synt_CS"/>
</dbReference>
<evidence type="ECO:0000256" key="10">
    <source>
        <dbReference type="ARBA" id="ARBA00032873"/>
    </source>
</evidence>
<protein>
    <recommendedName>
        <fullName evidence="4">Farnesyl diphosphate synthase</fullName>
        <ecNumber evidence="3">2.5.1.10</ecNumber>
    </recommendedName>
    <alternativeName>
        <fullName evidence="10">(2E,6E)-farnesyl diphosphate synthase</fullName>
    </alternativeName>
    <alternativeName>
        <fullName evidence="9">Geranyltranstransferase</fullName>
    </alternativeName>
</protein>
<dbReference type="NCBIfam" id="NF045485">
    <property type="entry name" value="FPPsyn"/>
    <property type="match status" value="1"/>
</dbReference>
<accession>A0A7X6S2S5</accession>
<evidence type="ECO:0000256" key="5">
    <source>
        <dbReference type="ARBA" id="ARBA00022679"/>
    </source>
</evidence>